<dbReference type="PANTHER" id="PTHR47049:SF2">
    <property type="entry name" value="PIEZO-TYPE MECHANOSENSITIVE ION CHANNEL HOMOLOG"/>
    <property type="match status" value="1"/>
</dbReference>
<feature type="transmembrane region" description="Helical" evidence="1">
    <location>
        <begin position="12"/>
        <end position="35"/>
    </location>
</feature>
<evidence type="ECO:0000313" key="4">
    <source>
        <dbReference type="Proteomes" id="UP001159641"/>
    </source>
</evidence>
<accession>A0AB34GK37</accession>
<dbReference type="AlphaFoldDB" id="A0AB34GK37"/>
<evidence type="ECO:0000313" key="3">
    <source>
        <dbReference type="EMBL" id="KAJ8779080.1"/>
    </source>
</evidence>
<dbReference type="Proteomes" id="UP001159641">
    <property type="component" value="Unassembled WGS sequence"/>
</dbReference>
<feature type="transmembrane region" description="Helical" evidence="1">
    <location>
        <begin position="122"/>
        <end position="141"/>
    </location>
</feature>
<dbReference type="PANTHER" id="PTHR47049">
    <property type="entry name" value="PIEZO-TYPE MECHANOSENSITIVE ION CHANNEL HOMOLOG"/>
    <property type="match status" value="1"/>
</dbReference>
<sequence>MRHSYFPALNTMMAWRLSYTSWLGFVLLLWACVLWRSRSHRRLALQSSPFLVSYANLLVLRSQVLERWRPAEAKEEAWREDLGEASGPCSILVGILGSILKDLRVKYQICICASMFFAGKVVAYKVVYVLLFLSWVAWYQVDPAKTLTRAPVAFISGATQPDPQPDASTFALDMRAVPTHRWREIMRGWETRTEGEIDSQYLPDRSRNRQNSQCNSFHLSGRTPCLCFSAGNLTKGLHPLT</sequence>
<reference evidence="3 4" key="1">
    <citation type="submission" date="2022-11" db="EMBL/GenBank/DDBJ databases">
        <title>Whole genome sequence of Eschrichtius robustus ER-17-0199.</title>
        <authorList>
            <person name="Bruniche-Olsen A."/>
            <person name="Black A.N."/>
            <person name="Fields C.J."/>
            <person name="Walden K."/>
            <person name="Dewoody J.A."/>
        </authorList>
    </citation>
    <scope>NUCLEOTIDE SEQUENCE [LARGE SCALE GENOMIC DNA]</scope>
    <source>
        <strain evidence="3">ER-17-0199</strain>
        <tissue evidence="3">Blubber</tissue>
    </source>
</reference>
<keyword evidence="4" id="KW-1185">Reference proteome</keyword>
<feature type="domain" description="Piezo TM1-24" evidence="2">
    <location>
        <begin position="1"/>
        <end position="60"/>
    </location>
</feature>
<proteinExistence type="predicted"/>
<dbReference type="GO" id="GO:0008381">
    <property type="term" value="F:mechanosensitive monoatomic ion channel activity"/>
    <property type="evidence" value="ECO:0007669"/>
    <property type="project" value="InterPro"/>
</dbReference>
<dbReference type="InterPro" id="IPR027272">
    <property type="entry name" value="Piezo"/>
</dbReference>
<comment type="caution">
    <text evidence="3">The sequence shown here is derived from an EMBL/GenBank/DDBJ whole genome shotgun (WGS) entry which is preliminary data.</text>
</comment>
<evidence type="ECO:0000259" key="2">
    <source>
        <dbReference type="Pfam" id="PF24871"/>
    </source>
</evidence>
<organism evidence="3 4">
    <name type="scientific">Eschrichtius robustus</name>
    <name type="common">California gray whale</name>
    <name type="synonym">Eschrichtius gibbosus</name>
    <dbReference type="NCBI Taxonomy" id="9764"/>
    <lineage>
        <taxon>Eukaryota</taxon>
        <taxon>Metazoa</taxon>
        <taxon>Chordata</taxon>
        <taxon>Craniata</taxon>
        <taxon>Vertebrata</taxon>
        <taxon>Euteleostomi</taxon>
        <taxon>Mammalia</taxon>
        <taxon>Eutheria</taxon>
        <taxon>Laurasiatheria</taxon>
        <taxon>Artiodactyla</taxon>
        <taxon>Whippomorpha</taxon>
        <taxon>Cetacea</taxon>
        <taxon>Mysticeti</taxon>
        <taxon>Eschrichtiidae</taxon>
        <taxon>Eschrichtius</taxon>
    </lineage>
</organism>
<dbReference type="EMBL" id="JAIQCJ010002232">
    <property type="protein sequence ID" value="KAJ8779080.1"/>
    <property type="molecule type" value="Genomic_DNA"/>
</dbReference>
<dbReference type="GO" id="GO:0016020">
    <property type="term" value="C:membrane"/>
    <property type="evidence" value="ECO:0007669"/>
    <property type="project" value="InterPro"/>
</dbReference>
<protein>
    <recommendedName>
        <fullName evidence="2">Piezo TM1-24 domain-containing protein</fullName>
    </recommendedName>
</protein>
<keyword evidence="1" id="KW-0812">Transmembrane</keyword>
<name>A0AB34GK37_ESCRO</name>
<dbReference type="InterPro" id="IPR056769">
    <property type="entry name" value="Piezo_TM1-24"/>
</dbReference>
<keyword evidence="1" id="KW-1133">Transmembrane helix</keyword>
<keyword evidence="1" id="KW-0472">Membrane</keyword>
<gene>
    <name evidence="3" type="ORF">J1605_012931</name>
</gene>
<dbReference type="Pfam" id="PF24871">
    <property type="entry name" value="Piezo_TM1-24"/>
    <property type="match status" value="1"/>
</dbReference>
<evidence type="ECO:0000256" key="1">
    <source>
        <dbReference type="SAM" id="Phobius"/>
    </source>
</evidence>